<comment type="similarity">
    <text evidence="1">Belongs to the short-chain dehydrogenases/reductases (SDR) family.</text>
</comment>
<evidence type="ECO:0000256" key="2">
    <source>
        <dbReference type="ARBA" id="ARBA00023002"/>
    </source>
</evidence>
<dbReference type="PRINTS" id="PR00081">
    <property type="entry name" value="GDHRDH"/>
</dbReference>
<reference evidence="4" key="1">
    <citation type="journal article" date="2019" name="Int. J. Syst. Evol. Microbiol.">
        <title>The Global Catalogue of Microorganisms (GCM) 10K type strain sequencing project: providing services to taxonomists for standard genome sequencing and annotation.</title>
        <authorList>
            <consortium name="The Broad Institute Genomics Platform"/>
            <consortium name="The Broad Institute Genome Sequencing Center for Infectious Disease"/>
            <person name="Wu L."/>
            <person name="Ma J."/>
        </authorList>
    </citation>
    <scope>NUCLEOTIDE SEQUENCE [LARGE SCALE GENOMIC DNA]</scope>
    <source>
        <strain evidence="4">JCM 4816</strain>
    </source>
</reference>
<organism evidence="3 4">
    <name type="scientific">Streptacidiphilus monticola</name>
    <dbReference type="NCBI Taxonomy" id="2161674"/>
    <lineage>
        <taxon>Bacteria</taxon>
        <taxon>Bacillati</taxon>
        <taxon>Actinomycetota</taxon>
        <taxon>Actinomycetes</taxon>
        <taxon>Kitasatosporales</taxon>
        <taxon>Streptomycetaceae</taxon>
        <taxon>Streptacidiphilus</taxon>
    </lineage>
</organism>
<protein>
    <submittedName>
        <fullName evidence="3">SDR family oxidoreductase</fullName>
    </submittedName>
</protein>
<dbReference type="Gene3D" id="3.40.50.720">
    <property type="entry name" value="NAD(P)-binding Rossmann-like Domain"/>
    <property type="match status" value="1"/>
</dbReference>
<sequence length="235" mass="24361">MSERVVIVGGTSGIGLATAELLRKRGYEVVIGGRSEERLATARERCGAAGAAVDATDEESLRRFFDEVGPFHHLVVAVTERGGVTSLADLTASELRRHTEGKLLPHLLAARESLATLDEAGSITLVGAVSSQLSGTGLVALGSVNAAVETASRILAAELAPRRVNAVSPGVIDTEWWSWIPEEARAEAVHGAAAGTPVGRPGRPEEVADAIAFLIGNGFTTGVVLPIDGGARLRS</sequence>
<dbReference type="EMBL" id="JBHSQJ010000179">
    <property type="protein sequence ID" value="MFC5911608.1"/>
    <property type="molecule type" value="Genomic_DNA"/>
</dbReference>
<name>A0ABW1GBN1_9ACTN</name>
<evidence type="ECO:0000313" key="4">
    <source>
        <dbReference type="Proteomes" id="UP001596174"/>
    </source>
</evidence>
<dbReference type="Pfam" id="PF13561">
    <property type="entry name" value="adh_short_C2"/>
    <property type="match status" value="1"/>
</dbReference>
<evidence type="ECO:0000256" key="1">
    <source>
        <dbReference type="ARBA" id="ARBA00006484"/>
    </source>
</evidence>
<keyword evidence="4" id="KW-1185">Reference proteome</keyword>
<evidence type="ECO:0000313" key="3">
    <source>
        <dbReference type="EMBL" id="MFC5911608.1"/>
    </source>
</evidence>
<dbReference type="Proteomes" id="UP001596174">
    <property type="component" value="Unassembled WGS sequence"/>
</dbReference>
<dbReference type="SUPFAM" id="SSF51735">
    <property type="entry name" value="NAD(P)-binding Rossmann-fold domains"/>
    <property type="match status" value="1"/>
</dbReference>
<dbReference type="PANTHER" id="PTHR43477">
    <property type="entry name" value="DIHYDROANTICAPSIN 7-DEHYDROGENASE"/>
    <property type="match status" value="1"/>
</dbReference>
<accession>A0ABW1GBN1</accession>
<comment type="caution">
    <text evidence="3">The sequence shown here is derived from an EMBL/GenBank/DDBJ whole genome shotgun (WGS) entry which is preliminary data.</text>
</comment>
<dbReference type="PANTHER" id="PTHR43477:SF1">
    <property type="entry name" value="DIHYDROANTICAPSIN 7-DEHYDROGENASE"/>
    <property type="match status" value="1"/>
</dbReference>
<dbReference type="InterPro" id="IPR002347">
    <property type="entry name" value="SDR_fam"/>
</dbReference>
<dbReference type="RefSeq" id="WP_380590873.1">
    <property type="nucleotide sequence ID" value="NZ_JBHSQJ010000179.1"/>
</dbReference>
<gene>
    <name evidence="3" type="ORF">ACFP3V_30930</name>
</gene>
<dbReference type="InterPro" id="IPR051122">
    <property type="entry name" value="SDR_DHRS6-like"/>
</dbReference>
<proteinExistence type="inferred from homology"/>
<keyword evidence="2" id="KW-0560">Oxidoreductase</keyword>
<dbReference type="InterPro" id="IPR036291">
    <property type="entry name" value="NAD(P)-bd_dom_sf"/>
</dbReference>